<evidence type="ECO:0000313" key="3">
    <source>
        <dbReference type="Proteomes" id="UP000660265"/>
    </source>
</evidence>
<organism evidence="2 3">
    <name type="scientific">Streptomyces camponoticapitis</name>
    <dbReference type="NCBI Taxonomy" id="1616125"/>
    <lineage>
        <taxon>Bacteria</taxon>
        <taxon>Bacillati</taxon>
        <taxon>Actinomycetota</taxon>
        <taxon>Actinomycetes</taxon>
        <taxon>Kitasatosporales</taxon>
        <taxon>Streptomycetaceae</taxon>
        <taxon>Streptomyces</taxon>
    </lineage>
</organism>
<sequence length="79" mass="8371">MDFTGPGKSAAQFGEAGPPARLKSLRHILDSDGTELPASVAAADARDEVLPPLEELHDTRHGMELPDGNRGLTPWGPQT</sequence>
<dbReference type="EMBL" id="BMMV01000045">
    <property type="protein sequence ID" value="GGK31187.1"/>
    <property type="molecule type" value="Genomic_DNA"/>
</dbReference>
<proteinExistence type="predicted"/>
<evidence type="ECO:0000256" key="1">
    <source>
        <dbReference type="SAM" id="MobiDB-lite"/>
    </source>
</evidence>
<name>A0ABQ2EXK9_9ACTN</name>
<comment type="caution">
    <text evidence="2">The sequence shown here is derived from an EMBL/GenBank/DDBJ whole genome shotgun (WGS) entry which is preliminary data.</text>
</comment>
<gene>
    <name evidence="2" type="ORF">GCM10011583_73820</name>
</gene>
<dbReference type="Proteomes" id="UP000660265">
    <property type="component" value="Unassembled WGS sequence"/>
</dbReference>
<reference evidence="3" key="1">
    <citation type="journal article" date="2019" name="Int. J. Syst. Evol. Microbiol.">
        <title>The Global Catalogue of Microorganisms (GCM) 10K type strain sequencing project: providing services to taxonomists for standard genome sequencing and annotation.</title>
        <authorList>
            <consortium name="The Broad Institute Genomics Platform"/>
            <consortium name="The Broad Institute Genome Sequencing Center for Infectious Disease"/>
            <person name="Wu L."/>
            <person name="Ma J."/>
        </authorList>
    </citation>
    <scope>NUCLEOTIDE SEQUENCE [LARGE SCALE GENOMIC DNA]</scope>
    <source>
        <strain evidence="3">CGMCC 4.7275</strain>
    </source>
</reference>
<evidence type="ECO:0000313" key="2">
    <source>
        <dbReference type="EMBL" id="GGK31187.1"/>
    </source>
</evidence>
<feature type="region of interest" description="Disordered" evidence="1">
    <location>
        <begin position="55"/>
        <end position="79"/>
    </location>
</feature>
<keyword evidence="3" id="KW-1185">Reference proteome</keyword>
<feature type="compositionally biased region" description="Basic and acidic residues" evidence="1">
    <location>
        <begin position="55"/>
        <end position="64"/>
    </location>
</feature>
<accession>A0ABQ2EXK9</accession>
<protein>
    <submittedName>
        <fullName evidence="2">Uncharacterized protein</fullName>
    </submittedName>
</protein>